<dbReference type="EMBL" id="VSSQ01015818">
    <property type="protein sequence ID" value="MPM56565.1"/>
    <property type="molecule type" value="Genomic_DNA"/>
</dbReference>
<organism evidence="1">
    <name type="scientific">bioreactor metagenome</name>
    <dbReference type="NCBI Taxonomy" id="1076179"/>
    <lineage>
        <taxon>unclassified sequences</taxon>
        <taxon>metagenomes</taxon>
        <taxon>ecological metagenomes</taxon>
    </lineage>
</organism>
<protein>
    <recommendedName>
        <fullName evidence="2">BlaI/MecI/CopY family transcriptional regulator</fullName>
    </recommendedName>
</protein>
<comment type="caution">
    <text evidence="1">The sequence shown here is derived from an EMBL/GenBank/DDBJ whole genome shotgun (WGS) entry which is preliminary data.</text>
</comment>
<gene>
    <name evidence="1" type="ORF">SDC9_103374</name>
</gene>
<accession>A0A645ATG4</accession>
<name>A0A645ATG4_9ZZZZ</name>
<reference evidence="1" key="1">
    <citation type="submission" date="2019-08" db="EMBL/GenBank/DDBJ databases">
        <authorList>
            <person name="Kucharzyk K."/>
            <person name="Murdoch R.W."/>
            <person name="Higgins S."/>
            <person name="Loffler F."/>
        </authorList>
    </citation>
    <scope>NUCLEOTIDE SEQUENCE</scope>
</reference>
<evidence type="ECO:0000313" key="1">
    <source>
        <dbReference type="EMBL" id="MPM56565.1"/>
    </source>
</evidence>
<sequence>MPEMKLGAVESRFAEIIWKYEPLHSRELVKLCERELKWNRSTT</sequence>
<proteinExistence type="predicted"/>
<dbReference type="AlphaFoldDB" id="A0A645ATG4"/>
<evidence type="ECO:0008006" key="2">
    <source>
        <dbReference type="Google" id="ProtNLM"/>
    </source>
</evidence>